<evidence type="ECO:0000313" key="3">
    <source>
        <dbReference type="Proteomes" id="UP000291213"/>
    </source>
</evidence>
<comment type="caution">
    <text evidence="2">The sequence shown here is derived from an EMBL/GenBank/DDBJ whole genome shotgun (WGS) entry which is preliminary data.</text>
</comment>
<dbReference type="GO" id="GO:0015074">
    <property type="term" value="P:DNA integration"/>
    <property type="evidence" value="ECO:0007669"/>
    <property type="project" value="InterPro"/>
</dbReference>
<dbReference type="AlphaFoldDB" id="A0A401HB37"/>
<reference evidence="2 3" key="1">
    <citation type="submission" date="2017-02" db="EMBL/GenBank/DDBJ databases">
        <title>isolation and characterization of a novel temperate virus Aeropyrum globular virus 1 infecting hyperthermophilic archaeon Aeropyrum.</title>
        <authorList>
            <person name="Yumiya M."/>
            <person name="Yoshida T."/>
            <person name="Sako Y."/>
        </authorList>
    </citation>
    <scope>NUCLEOTIDE SEQUENCE [LARGE SCALE GENOMIC DNA]</scope>
    <source>
        <strain evidence="2 3">YK1-12-2013</strain>
    </source>
</reference>
<dbReference type="RefSeq" id="WP_279387238.1">
    <property type="nucleotide sequence ID" value="NZ_BDMD01000074.1"/>
</dbReference>
<gene>
    <name evidence="2" type="ORF">apy_12540</name>
</gene>
<dbReference type="GO" id="GO:0006310">
    <property type="term" value="P:DNA recombination"/>
    <property type="evidence" value="ECO:0007669"/>
    <property type="project" value="InterPro"/>
</dbReference>
<dbReference type="Pfam" id="PF16795">
    <property type="entry name" value="Phage_integr_3"/>
    <property type="match status" value="1"/>
</dbReference>
<dbReference type="Proteomes" id="UP000291213">
    <property type="component" value="Unassembled WGS sequence"/>
</dbReference>
<name>A0A401HB37_AERPX</name>
<dbReference type="Gene3D" id="1.10.443.10">
    <property type="entry name" value="Intergrase catalytic core"/>
    <property type="match status" value="1"/>
</dbReference>
<protein>
    <recommendedName>
        <fullName evidence="1">Integrase SSV1 C-terminal domain-containing protein</fullName>
    </recommendedName>
</protein>
<organism evidence="2 3">
    <name type="scientific">Aeropyrum pernix</name>
    <dbReference type="NCBI Taxonomy" id="56636"/>
    <lineage>
        <taxon>Archaea</taxon>
        <taxon>Thermoproteota</taxon>
        <taxon>Thermoprotei</taxon>
        <taxon>Desulfurococcales</taxon>
        <taxon>Desulfurococcaceae</taxon>
        <taxon>Aeropyrum</taxon>
    </lineage>
</organism>
<dbReference type="InterPro" id="IPR031857">
    <property type="entry name" value="Integrase_SSV1_C"/>
</dbReference>
<feature type="domain" description="Integrase SSV1 C-terminal" evidence="1">
    <location>
        <begin position="21"/>
        <end position="113"/>
    </location>
</feature>
<accession>A0A401HB37</accession>
<evidence type="ECO:0000313" key="2">
    <source>
        <dbReference type="EMBL" id="GBF09529.1"/>
    </source>
</evidence>
<dbReference type="GO" id="GO:0003677">
    <property type="term" value="F:DNA binding"/>
    <property type="evidence" value="ECO:0007669"/>
    <property type="project" value="InterPro"/>
</dbReference>
<evidence type="ECO:0000259" key="1">
    <source>
        <dbReference type="Pfam" id="PF16795"/>
    </source>
</evidence>
<sequence>MFALGIRSSAATTWAYEAPKKCKWIYFSLETLGLLNKLAPKHINRHQVTRYAKRHGLVLPKYMRKVSWRLMVKSMSREAARFVQSRFGELRVSEARYEDLLGEADEQYPRYLEMLRKHF</sequence>
<proteinExistence type="predicted"/>
<dbReference type="InterPro" id="IPR013762">
    <property type="entry name" value="Integrase-like_cat_sf"/>
</dbReference>
<dbReference type="EMBL" id="BDMD01000074">
    <property type="protein sequence ID" value="GBF09529.1"/>
    <property type="molecule type" value="Genomic_DNA"/>
</dbReference>